<protein>
    <recommendedName>
        <fullName evidence="4">Lipocalin-like domain-containing protein</fullName>
    </recommendedName>
</protein>
<evidence type="ECO:0000313" key="2">
    <source>
        <dbReference type="EMBL" id="RVT79635.1"/>
    </source>
</evidence>
<sequence>MKKLSIIIAAIVCSLMFSVNAKAQESKDYFIGKWQLLTTGLPDGDAKSVLTLTRGENGKLTGNMAGEGRPADVFTKIDEKEKFITCFFTASGYDVYIYLEKKDDNNITGSLLDMFDCTGTRIVESKK</sequence>
<gene>
    <name evidence="2" type="ORF">EOD40_00550</name>
</gene>
<evidence type="ECO:0000256" key="1">
    <source>
        <dbReference type="SAM" id="SignalP"/>
    </source>
</evidence>
<organism evidence="2 3">
    <name type="scientific">Flavobacterium sufflavum</name>
    <dbReference type="NCBI Taxonomy" id="1921138"/>
    <lineage>
        <taxon>Bacteria</taxon>
        <taxon>Pseudomonadati</taxon>
        <taxon>Bacteroidota</taxon>
        <taxon>Flavobacteriia</taxon>
        <taxon>Flavobacteriales</taxon>
        <taxon>Flavobacteriaceae</taxon>
        <taxon>Flavobacterium</taxon>
    </lineage>
</organism>
<comment type="caution">
    <text evidence="2">The sequence shown here is derived from an EMBL/GenBank/DDBJ whole genome shotgun (WGS) entry which is preliminary data.</text>
</comment>
<accession>A0A437L2V7</accession>
<evidence type="ECO:0008006" key="4">
    <source>
        <dbReference type="Google" id="ProtNLM"/>
    </source>
</evidence>
<feature type="signal peptide" evidence="1">
    <location>
        <begin position="1"/>
        <end position="23"/>
    </location>
</feature>
<keyword evidence="3" id="KW-1185">Reference proteome</keyword>
<name>A0A437L2V7_9FLAO</name>
<dbReference type="AlphaFoldDB" id="A0A437L2V7"/>
<dbReference type="Proteomes" id="UP000285211">
    <property type="component" value="Unassembled WGS sequence"/>
</dbReference>
<dbReference type="RefSeq" id="WP_128192954.1">
    <property type="nucleotide sequence ID" value="NZ_SACJ01000001.1"/>
</dbReference>
<proteinExistence type="predicted"/>
<evidence type="ECO:0000313" key="3">
    <source>
        <dbReference type="Proteomes" id="UP000285211"/>
    </source>
</evidence>
<dbReference type="OrthoDB" id="1100674at2"/>
<keyword evidence="1" id="KW-0732">Signal</keyword>
<feature type="chain" id="PRO_5019185052" description="Lipocalin-like domain-containing protein" evidence="1">
    <location>
        <begin position="24"/>
        <end position="127"/>
    </location>
</feature>
<dbReference type="EMBL" id="SACJ01000001">
    <property type="protein sequence ID" value="RVT79635.1"/>
    <property type="molecule type" value="Genomic_DNA"/>
</dbReference>
<reference evidence="2 3" key="1">
    <citation type="submission" date="2019-01" db="EMBL/GenBank/DDBJ databases">
        <authorList>
            <person name="Chen W.-M."/>
        </authorList>
    </citation>
    <scope>NUCLEOTIDE SEQUENCE [LARGE SCALE GENOMIC DNA]</scope>
    <source>
        <strain evidence="2 3">BBQ-12</strain>
    </source>
</reference>